<sequence>MTTKHTFRCKEIIFTSFKRHLSAKKEYQRSEEYTKTLPVLDYASPNKDRNRVYSWGCSKTGALGVRYIKQQRLLSTVRHPRRLGFAEKYNVMSVASGFGFTAFAVDSPDELKVYGTGLNTDSQIGCQQIGNKPLEFVFFPQPVNLPFRNPKRVKITKISAGRAHLAVLTDKEGLLILGNNAYGQCSRKIIDNESYVNNPTVNSVEKIDGKVIADVVCGQDHTIARTEDGALYGCGWGADGQTGLGHYNSESRFTRIRGDIEGENIVKIACRSDFVIALNDKGDIFGWGNTEYGQITTPDDQQQISVPMFIKSAKKLGKIIDVASGGSFCMVLNENRHVFVWGFGLLGVGPRIQQSVMPLQIPPQLFGLNEFSPNNYVTAVECGLSHMAAVTTEGDLYVWGRNRECCLGLGTLNDQPFPLKVAIGGHVKQVSCGFDHTVAVCGAFTAG</sequence>
<comment type="caution">
    <text evidence="2">The sequence shown here is derived from an EMBL/GenBank/DDBJ whole genome shotgun (WGS) entry which is preliminary data.</text>
</comment>
<dbReference type="GO" id="GO:0005743">
    <property type="term" value="C:mitochondrial inner membrane"/>
    <property type="evidence" value="ECO:0007669"/>
    <property type="project" value="TreeGrafter"/>
</dbReference>
<evidence type="ECO:0000313" key="3">
    <source>
        <dbReference type="Proteomes" id="UP001458880"/>
    </source>
</evidence>
<dbReference type="Gene3D" id="2.130.10.30">
    <property type="entry name" value="Regulator of chromosome condensation 1/beta-lactamase-inhibitor protein II"/>
    <property type="match status" value="2"/>
</dbReference>
<dbReference type="GO" id="GO:0019843">
    <property type="term" value="F:rRNA binding"/>
    <property type="evidence" value="ECO:0007669"/>
    <property type="project" value="TreeGrafter"/>
</dbReference>
<dbReference type="InterPro" id="IPR053035">
    <property type="entry name" value="Mitochondrial_GEF_domain"/>
</dbReference>
<evidence type="ECO:0000313" key="2">
    <source>
        <dbReference type="EMBL" id="KAK9746231.1"/>
    </source>
</evidence>
<gene>
    <name evidence="2" type="ORF">QE152_g6247</name>
</gene>
<name>A0AAW1MJ80_POPJA</name>
<dbReference type="SUPFAM" id="SSF50985">
    <property type="entry name" value="RCC1/BLIP-II"/>
    <property type="match status" value="1"/>
</dbReference>
<dbReference type="GO" id="GO:0070131">
    <property type="term" value="P:positive regulation of mitochondrial translation"/>
    <property type="evidence" value="ECO:0007669"/>
    <property type="project" value="TreeGrafter"/>
</dbReference>
<dbReference type="Pfam" id="PF00415">
    <property type="entry name" value="RCC1"/>
    <property type="match status" value="4"/>
</dbReference>
<dbReference type="PRINTS" id="PR00633">
    <property type="entry name" value="RCCNDNSATION"/>
</dbReference>
<feature type="repeat" description="RCC1" evidence="1">
    <location>
        <begin position="50"/>
        <end position="107"/>
    </location>
</feature>
<dbReference type="InterPro" id="IPR000408">
    <property type="entry name" value="Reg_chr_condens"/>
</dbReference>
<dbReference type="Proteomes" id="UP001458880">
    <property type="component" value="Unassembled WGS sequence"/>
</dbReference>
<dbReference type="PROSITE" id="PS50012">
    <property type="entry name" value="RCC1_3"/>
    <property type="match status" value="4"/>
</dbReference>
<dbReference type="EMBL" id="JASPKY010000041">
    <property type="protein sequence ID" value="KAK9746231.1"/>
    <property type="molecule type" value="Genomic_DNA"/>
</dbReference>
<keyword evidence="3" id="KW-1185">Reference proteome</keyword>
<dbReference type="PANTHER" id="PTHR46337">
    <property type="entry name" value="RCC1-LIKE G EXCHANGING FACTOR-LIKE PROTEIN"/>
    <property type="match status" value="1"/>
</dbReference>
<dbReference type="GO" id="GO:0005085">
    <property type="term" value="F:guanyl-nucleotide exchange factor activity"/>
    <property type="evidence" value="ECO:0007669"/>
    <property type="project" value="TreeGrafter"/>
</dbReference>
<accession>A0AAW1MJ80</accession>
<reference evidence="2 3" key="1">
    <citation type="journal article" date="2024" name="BMC Genomics">
        <title>De novo assembly and annotation of Popillia japonica's genome with initial clues to its potential as an invasive pest.</title>
        <authorList>
            <person name="Cucini C."/>
            <person name="Boschi S."/>
            <person name="Funari R."/>
            <person name="Cardaioli E."/>
            <person name="Iannotti N."/>
            <person name="Marturano G."/>
            <person name="Paoli F."/>
            <person name="Bruttini M."/>
            <person name="Carapelli A."/>
            <person name="Frati F."/>
            <person name="Nardi F."/>
        </authorList>
    </citation>
    <scope>NUCLEOTIDE SEQUENCE [LARGE SCALE GENOMIC DNA]</scope>
    <source>
        <strain evidence="2">DMR45628</strain>
    </source>
</reference>
<dbReference type="Pfam" id="PF13540">
    <property type="entry name" value="RCC1_2"/>
    <property type="match status" value="1"/>
</dbReference>
<evidence type="ECO:0000256" key="1">
    <source>
        <dbReference type="PROSITE-ProRule" id="PRU00235"/>
    </source>
</evidence>
<proteinExistence type="predicted"/>
<feature type="repeat" description="RCC1" evidence="1">
    <location>
        <begin position="394"/>
        <end position="443"/>
    </location>
</feature>
<protein>
    <submittedName>
        <fullName evidence="2">Regulator of chromosome condensation (RCC1) repeat</fullName>
    </submittedName>
</protein>
<feature type="repeat" description="RCC1" evidence="1">
    <location>
        <begin position="282"/>
        <end position="335"/>
    </location>
</feature>
<organism evidence="2 3">
    <name type="scientific">Popillia japonica</name>
    <name type="common">Japanese beetle</name>
    <dbReference type="NCBI Taxonomy" id="7064"/>
    <lineage>
        <taxon>Eukaryota</taxon>
        <taxon>Metazoa</taxon>
        <taxon>Ecdysozoa</taxon>
        <taxon>Arthropoda</taxon>
        <taxon>Hexapoda</taxon>
        <taxon>Insecta</taxon>
        <taxon>Pterygota</taxon>
        <taxon>Neoptera</taxon>
        <taxon>Endopterygota</taxon>
        <taxon>Coleoptera</taxon>
        <taxon>Polyphaga</taxon>
        <taxon>Scarabaeiformia</taxon>
        <taxon>Scarabaeidae</taxon>
        <taxon>Rutelinae</taxon>
        <taxon>Popillia</taxon>
    </lineage>
</organism>
<feature type="repeat" description="RCC1" evidence="1">
    <location>
        <begin position="111"/>
        <end position="171"/>
    </location>
</feature>
<dbReference type="InterPro" id="IPR009091">
    <property type="entry name" value="RCC1/BLIP-II"/>
</dbReference>
<dbReference type="AlphaFoldDB" id="A0AAW1MJ80"/>
<dbReference type="PANTHER" id="PTHR46337:SF1">
    <property type="entry name" value="RCC1-LIKE G EXCHANGING FACTOR-LIKE PROTEIN"/>
    <property type="match status" value="1"/>
</dbReference>